<evidence type="ECO:0000313" key="4">
    <source>
        <dbReference type="Proteomes" id="UP000287601"/>
    </source>
</evidence>
<evidence type="ECO:0000256" key="1">
    <source>
        <dbReference type="ARBA" id="ARBA00022679"/>
    </source>
</evidence>
<feature type="binding site" evidence="2">
    <location>
        <position position="21"/>
    </location>
    <ligand>
        <name>substrate</name>
    </ligand>
</feature>
<reference evidence="3 4" key="1">
    <citation type="submission" date="2019-01" db="EMBL/GenBank/DDBJ databases">
        <title>Draft genomes of a novel of Aminipila strains.</title>
        <authorList>
            <person name="Ma S."/>
        </authorList>
    </citation>
    <scope>NUCLEOTIDE SEQUENCE [LARGE SCALE GENOMIC DNA]</scope>
    <source>
        <strain evidence="4">JN-39</strain>
    </source>
</reference>
<comment type="similarity">
    <text evidence="2">Belongs to the UPP synthase family.</text>
</comment>
<feature type="binding site" evidence="2">
    <location>
        <position position="29"/>
    </location>
    <ligand>
        <name>substrate</name>
    </ligand>
</feature>
<dbReference type="PANTHER" id="PTHR10291:SF0">
    <property type="entry name" value="DEHYDRODOLICHYL DIPHOSPHATE SYNTHASE 2"/>
    <property type="match status" value="1"/>
</dbReference>
<accession>A0A410PW34</accession>
<dbReference type="CDD" id="cd00475">
    <property type="entry name" value="Cis_IPPS"/>
    <property type="match status" value="1"/>
</dbReference>
<dbReference type="InterPro" id="IPR018520">
    <property type="entry name" value="UPP_synth-like_CS"/>
</dbReference>
<sequence length="240" mass="27850">MLDMDRLPKHVAIVMDGNGRWAEKHRVPRMAGHNAGMKAMKEIVKRSSALGIEYLTVYAFSTENWKRSFEEVNGIFKLIVIYVDKELKELHKNNVKVKILGEYLKLPMDSVEQLNKALMTTENNTGLRFNIALNYGSRDEITRAAVLIGEKIKAGEMEPQDITEDTISRYLYTGKFFNDIPDPDLVIRTSGEKRLSNYLLWQSAYSEFVYTDVLWPDFSPEVYEMCIEEYQSRQRRFGGR</sequence>
<comment type="cofactor">
    <cofactor evidence="2">
        <name>Mg(2+)</name>
        <dbReference type="ChEBI" id="CHEBI:18420"/>
    </cofactor>
    <text evidence="2">Binds 2 magnesium ions per subunit.</text>
</comment>
<feature type="binding site" evidence="2">
    <location>
        <position position="67"/>
    </location>
    <ligand>
        <name>substrate</name>
    </ligand>
</feature>
<dbReference type="NCBIfam" id="NF011405">
    <property type="entry name" value="PRK14830.1"/>
    <property type="match status" value="1"/>
</dbReference>
<feature type="binding site" evidence="2">
    <location>
        <begin position="194"/>
        <end position="196"/>
    </location>
    <ligand>
        <name>substrate</name>
    </ligand>
</feature>
<dbReference type="InterPro" id="IPR001441">
    <property type="entry name" value="UPP_synth-like"/>
</dbReference>
<evidence type="ECO:0000313" key="3">
    <source>
        <dbReference type="EMBL" id="QAT43138.1"/>
    </source>
</evidence>
<dbReference type="GO" id="GO:0030145">
    <property type="term" value="F:manganese ion binding"/>
    <property type="evidence" value="ECO:0007669"/>
    <property type="project" value="TreeGrafter"/>
</dbReference>
<keyword evidence="2" id="KW-0479">Metal-binding</keyword>
<dbReference type="PROSITE" id="PS01066">
    <property type="entry name" value="UPP_SYNTHASE"/>
    <property type="match status" value="1"/>
</dbReference>
<dbReference type="OrthoDB" id="4191603at2"/>
<feature type="active site" description="Proton acceptor" evidence="2">
    <location>
        <position position="64"/>
    </location>
</feature>
<protein>
    <recommendedName>
        <fullName evidence="2">Isoprenyl transferase</fullName>
        <ecNumber evidence="2">2.5.1.-</ecNumber>
    </recommendedName>
</protein>
<evidence type="ECO:0000256" key="2">
    <source>
        <dbReference type="HAMAP-Rule" id="MF_01139"/>
    </source>
</evidence>
<organism evidence="3 4">
    <name type="scientific">Aminipila luticellarii</name>
    <dbReference type="NCBI Taxonomy" id="2507160"/>
    <lineage>
        <taxon>Bacteria</taxon>
        <taxon>Bacillati</taxon>
        <taxon>Bacillota</taxon>
        <taxon>Clostridia</taxon>
        <taxon>Peptostreptococcales</taxon>
        <taxon>Anaerovoracaceae</taxon>
        <taxon>Aminipila</taxon>
    </lineage>
</organism>
<dbReference type="GO" id="GO:0016094">
    <property type="term" value="P:polyprenol biosynthetic process"/>
    <property type="evidence" value="ECO:0007669"/>
    <property type="project" value="TreeGrafter"/>
</dbReference>
<comment type="subunit">
    <text evidence="2">Homodimer.</text>
</comment>
<dbReference type="InterPro" id="IPR036424">
    <property type="entry name" value="UPP_synth-like_sf"/>
</dbReference>
<feature type="binding site" evidence="2">
    <location>
        <position position="16"/>
    </location>
    <ligand>
        <name>Mg(2+)</name>
        <dbReference type="ChEBI" id="CHEBI:18420"/>
    </ligand>
</feature>
<dbReference type="Pfam" id="PF01255">
    <property type="entry name" value="Prenyltransf"/>
    <property type="match status" value="1"/>
</dbReference>
<dbReference type="EMBL" id="CP035281">
    <property type="protein sequence ID" value="QAT43138.1"/>
    <property type="molecule type" value="Genomic_DNA"/>
</dbReference>
<dbReference type="RefSeq" id="WP_128745787.1">
    <property type="nucleotide sequence ID" value="NZ_CP035281.1"/>
</dbReference>
<feature type="binding site" evidence="2">
    <location>
        <position position="207"/>
    </location>
    <ligand>
        <name>Mg(2+)</name>
        <dbReference type="ChEBI" id="CHEBI:18420"/>
    </ligand>
</feature>
<dbReference type="GO" id="GO:0008834">
    <property type="term" value="F:ditrans,polycis-undecaprenyl-diphosphate synthase [(2E,6E)-farnesyl-diphosphate specific] activity"/>
    <property type="evidence" value="ECO:0007669"/>
    <property type="project" value="TreeGrafter"/>
</dbReference>
<feature type="binding site" evidence="2">
    <location>
        <begin position="17"/>
        <end position="20"/>
    </location>
    <ligand>
        <name>substrate</name>
    </ligand>
</feature>
<feature type="binding site" evidence="2">
    <location>
        <begin position="61"/>
        <end position="63"/>
    </location>
    <ligand>
        <name>substrate</name>
    </ligand>
</feature>
<dbReference type="FunFam" id="3.40.1180.10:FF:000001">
    <property type="entry name" value="(2E,6E)-farnesyl-diphosphate-specific ditrans,polycis-undecaprenyl-diphosphate synthase"/>
    <property type="match status" value="1"/>
</dbReference>
<dbReference type="Gene3D" id="3.40.1180.10">
    <property type="entry name" value="Decaprenyl diphosphate synthase-like"/>
    <property type="match status" value="1"/>
</dbReference>
<dbReference type="NCBIfam" id="TIGR00055">
    <property type="entry name" value="uppS"/>
    <property type="match status" value="1"/>
</dbReference>
<gene>
    <name evidence="3" type="ORF">EQM06_07740</name>
</gene>
<dbReference type="Proteomes" id="UP000287601">
    <property type="component" value="Chromosome"/>
</dbReference>
<feature type="binding site" evidence="2">
    <location>
        <position position="33"/>
    </location>
    <ligand>
        <name>substrate</name>
    </ligand>
</feature>
<feature type="binding site" evidence="2">
    <location>
        <position position="65"/>
    </location>
    <ligand>
        <name>substrate</name>
    </ligand>
</feature>
<dbReference type="PANTHER" id="PTHR10291">
    <property type="entry name" value="DEHYDRODOLICHYL DIPHOSPHATE SYNTHASE FAMILY MEMBER"/>
    <property type="match status" value="1"/>
</dbReference>
<comment type="function">
    <text evidence="2">Catalyzes the condensation of isopentenyl diphosphate (IPP) with allylic pyrophosphates generating different type of terpenoids.</text>
</comment>
<dbReference type="GO" id="GO:0005829">
    <property type="term" value="C:cytosol"/>
    <property type="evidence" value="ECO:0007669"/>
    <property type="project" value="TreeGrafter"/>
</dbReference>
<keyword evidence="2" id="KW-0460">Magnesium</keyword>
<dbReference type="EC" id="2.5.1.-" evidence="2"/>
<dbReference type="KEGG" id="amij:EQM06_07740"/>
<name>A0A410PW34_9FIRM</name>
<dbReference type="AlphaFoldDB" id="A0A410PW34"/>
<feature type="binding site" evidence="2">
    <location>
        <position position="188"/>
    </location>
    <ligand>
        <name>substrate</name>
    </ligand>
</feature>
<keyword evidence="4" id="KW-1185">Reference proteome</keyword>
<proteinExistence type="inferred from homology"/>
<dbReference type="GO" id="GO:0000287">
    <property type="term" value="F:magnesium ion binding"/>
    <property type="evidence" value="ECO:0007669"/>
    <property type="project" value="UniProtKB-UniRule"/>
</dbReference>
<dbReference type="HAMAP" id="MF_01139">
    <property type="entry name" value="ISPT"/>
    <property type="match status" value="1"/>
</dbReference>
<dbReference type="SUPFAM" id="SSF64005">
    <property type="entry name" value="Undecaprenyl diphosphate synthase"/>
    <property type="match status" value="1"/>
</dbReference>
<keyword evidence="1 2" id="KW-0808">Transferase</keyword>
<feature type="active site" evidence="2">
    <location>
        <position position="16"/>
    </location>
</feature>